<feature type="transmembrane region" description="Helical" evidence="6">
    <location>
        <begin position="260"/>
        <end position="281"/>
    </location>
</feature>
<dbReference type="InterPro" id="IPR051784">
    <property type="entry name" value="Nod_factor_ABC_transporter"/>
</dbReference>
<dbReference type="PROSITE" id="PS51012">
    <property type="entry name" value="ABC_TM2"/>
    <property type="match status" value="1"/>
</dbReference>
<evidence type="ECO:0000256" key="4">
    <source>
        <dbReference type="ARBA" id="ARBA00023136"/>
    </source>
</evidence>
<dbReference type="PRINTS" id="PR00164">
    <property type="entry name" value="ABC2TRNSPORT"/>
</dbReference>
<gene>
    <name evidence="9" type="ORF">M1843_02525</name>
</gene>
<dbReference type="PANTHER" id="PTHR43229:SF2">
    <property type="entry name" value="NODULATION PROTEIN J"/>
    <property type="match status" value="1"/>
</dbReference>
<evidence type="ECO:0000313" key="9">
    <source>
        <dbReference type="EMBL" id="MCK9792621.1"/>
    </source>
</evidence>
<dbReference type="PANTHER" id="PTHR43229">
    <property type="entry name" value="NODULATION PROTEIN J"/>
    <property type="match status" value="1"/>
</dbReference>
<dbReference type="InterPro" id="IPR000412">
    <property type="entry name" value="ABC_2_transport"/>
</dbReference>
<keyword evidence="4 6" id="KW-0472">Membrane</keyword>
<evidence type="ECO:0000256" key="7">
    <source>
        <dbReference type="SAM" id="MobiDB-lite"/>
    </source>
</evidence>
<sequence>MSAATAPVPTPAPARARPSSAGGHLPGVARLALVRAGVELRQFWRERDAVVFVFAYPIVMLAIFSTVFGAEDQGTDVAQIGYAQYFLPGMVATGVMLTSFQQLAVSIAVERDDGTLRRLRATPLPASGYVGGKVLLTLATAVAQTALLLAVAALAFDVPMPSDAADWVTFAWVFVLGTATGTVCGVAFSSLPRSGRSASAVVTPVVLVLQFISGVFFAFFALPSWMQTVASVFPLKWIAQGMRSVFLPEEMAALETSGSWQLPATAGVLVAWLIVGLVVGVRTFRWRRRDDG</sequence>
<feature type="transmembrane region" description="Helical" evidence="6">
    <location>
        <begin position="130"/>
        <end position="155"/>
    </location>
</feature>
<dbReference type="RefSeq" id="WP_416342477.1">
    <property type="nucleotide sequence ID" value="NZ_JALQCY010000001.1"/>
</dbReference>
<protein>
    <recommendedName>
        <fullName evidence="6">Transport permease protein</fullName>
    </recommendedName>
</protein>
<comment type="similarity">
    <text evidence="6">Belongs to the ABC-2 integral membrane protein family.</text>
</comment>
<keyword evidence="10" id="KW-1185">Reference proteome</keyword>
<comment type="caution">
    <text evidence="9">The sequence shown here is derived from an EMBL/GenBank/DDBJ whole genome shotgun (WGS) entry which is preliminary data.</text>
</comment>
<feature type="region of interest" description="Disordered" evidence="7">
    <location>
        <begin position="1"/>
        <end position="22"/>
    </location>
</feature>
<dbReference type="Pfam" id="PF01061">
    <property type="entry name" value="ABC2_membrane"/>
    <property type="match status" value="1"/>
</dbReference>
<proteinExistence type="inferred from homology"/>
<organism evidence="9 10">
    <name type="scientific">Isoptericola peretonis</name>
    <dbReference type="NCBI Taxonomy" id="2918523"/>
    <lineage>
        <taxon>Bacteria</taxon>
        <taxon>Bacillati</taxon>
        <taxon>Actinomycetota</taxon>
        <taxon>Actinomycetes</taxon>
        <taxon>Micrococcales</taxon>
        <taxon>Promicromonosporaceae</taxon>
        <taxon>Isoptericola</taxon>
    </lineage>
</organism>
<comment type="subcellular location">
    <subcellularLocation>
        <location evidence="6">Cell membrane</location>
        <topology evidence="6">Multi-pass membrane protein</topology>
    </subcellularLocation>
    <subcellularLocation>
        <location evidence="1">Membrane</location>
        <topology evidence="1">Multi-pass membrane protein</topology>
    </subcellularLocation>
</comment>
<keyword evidence="3 6" id="KW-1133">Transmembrane helix</keyword>
<dbReference type="Proteomes" id="UP001651050">
    <property type="component" value="Unassembled WGS sequence"/>
</dbReference>
<evidence type="ECO:0000256" key="6">
    <source>
        <dbReference type="RuleBase" id="RU361157"/>
    </source>
</evidence>
<feature type="transmembrane region" description="Helical" evidence="6">
    <location>
        <begin position="200"/>
        <end position="222"/>
    </location>
</feature>
<evidence type="ECO:0000256" key="5">
    <source>
        <dbReference type="ARBA" id="ARBA00023251"/>
    </source>
</evidence>
<reference evidence="9 10" key="1">
    <citation type="submission" date="2022-02" db="EMBL/GenBank/DDBJ databases">
        <title>The car tank lid bacteriome: a reservoir of bacteria with potential in bioremediation of fuel.</title>
        <authorList>
            <person name="Vidal-Verdu A."/>
            <person name="Gomez-Martinez D."/>
            <person name="Latorre-Perez A."/>
            <person name="Pereto J."/>
            <person name="Porcar M."/>
        </authorList>
    </citation>
    <scope>NUCLEOTIDE SEQUENCE [LARGE SCALE GENOMIC DNA]</scope>
    <source>
        <strain evidence="9 10">4D.3</strain>
    </source>
</reference>
<dbReference type="PIRSF" id="PIRSF006648">
    <property type="entry name" value="DrrB"/>
    <property type="match status" value="1"/>
</dbReference>
<evidence type="ECO:0000256" key="3">
    <source>
        <dbReference type="ARBA" id="ARBA00022989"/>
    </source>
</evidence>
<feature type="compositionally biased region" description="Low complexity" evidence="7">
    <location>
        <begin position="1"/>
        <end position="21"/>
    </location>
</feature>
<name>A0ABT0IZE3_9MICO</name>
<keyword evidence="6" id="KW-1003">Cell membrane</keyword>
<feature type="transmembrane region" description="Helical" evidence="6">
    <location>
        <begin position="167"/>
        <end position="188"/>
    </location>
</feature>
<keyword evidence="5" id="KW-0046">Antibiotic resistance</keyword>
<feature type="domain" description="ABC transmembrane type-2" evidence="8">
    <location>
        <begin position="48"/>
        <end position="287"/>
    </location>
</feature>
<accession>A0ABT0IZE3</accession>
<dbReference type="InterPro" id="IPR047817">
    <property type="entry name" value="ABC2_TM_bact-type"/>
</dbReference>
<evidence type="ECO:0000256" key="1">
    <source>
        <dbReference type="ARBA" id="ARBA00004141"/>
    </source>
</evidence>
<feature type="transmembrane region" description="Helical" evidence="6">
    <location>
        <begin position="82"/>
        <end position="109"/>
    </location>
</feature>
<dbReference type="InterPro" id="IPR013525">
    <property type="entry name" value="ABC2_TM"/>
</dbReference>
<evidence type="ECO:0000259" key="8">
    <source>
        <dbReference type="PROSITE" id="PS51012"/>
    </source>
</evidence>
<keyword evidence="2 6" id="KW-0812">Transmembrane</keyword>
<dbReference type="EMBL" id="JALQCY010000001">
    <property type="protein sequence ID" value="MCK9792621.1"/>
    <property type="molecule type" value="Genomic_DNA"/>
</dbReference>
<keyword evidence="6" id="KW-0813">Transport</keyword>
<feature type="transmembrane region" description="Helical" evidence="6">
    <location>
        <begin position="49"/>
        <end position="70"/>
    </location>
</feature>
<evidence type="ECO:0000313" key="10">
    <source>
        <dbReference type="Proteomes" id="UP001651050"/>
    </source>
</evidence>
<evidence type="ECO:0000256" key="2">
    <source>
        <dbReference type="ARBA" id="ARBA00022692"/>
    </source>
</evidence>